<evidence type="ECO:0000313" key="1">
    <source>
        <dbReference type="EMBL" id="BBA98123.1"/>
    </source>
</evidence>
<dbReference type="Proteomes" id="UP000595703">
    <property type="component" value="Chromosome"/>
</dbReference>
<dbReference type="RefSeq" id="WP_202234309.1">
    <property type="nucleotide sequence ID" value="NZ_AP018365.1"/>
</dbReference>
<keyword evidence="2" id="KW-1185">Reference proteome</keyword>
<dbReference type="NCBIfam" id="TIGR04062">
    <property type="entry name" value="dnd_assoc_4"/>
    <property type="match status" value="1"/>
</dbReference>
<reference evidence="1 2" key="2">
    <citation type="journal article" date="2011" name="J. Antibiot.">
        <title>Furaquinocins I and J: novel polyketide isoprenoid hybrid compounds from Streptomyces reveromyceticus SN-593.</title>
        <authorList>
            <person name="Panthee S."/>
            <person name="Takahashi S."/>
            <person name="Takagi H."/>
            <person name="Nogawa T."/>
            <person name="Oowada E."/>
            <person name="Uramoto M."/>
            <person name="Osada H."/>
        </authorList>
    </citation>
    <scope>NUCLEOTIDE SEQUENCE [LARGE SCALE GENOMIC DNA]</scope>
    <source>
        <strain evidence="1 2">SN-593</strain>
    </source>
</reference>
<evidence type="ECO:0000313" key="2">
    <source>
        <dbReference type="Proteomes" id="UP000595703"/>
    </source>
</evidence>
<gene>
    <name evidence="1" type="ORF">RVR_4186</name>
</gene>
<reference evidence="1 2" key="4">
    <citation type="journal article" date="2020" name="Sci. Rep.">
        <title>beta-carboline chemical signals induce reveromycin production through a LuxR family regulator in Streptomyces sp. SN-593.</title>
        <authorList>
            <person name="Panthee S."/>
            <person name="Kito N."/>
            <person name="Hayashi T."/>
            <person name="Shimizu T."/>
            <person name="Ishikawa J."/>
            <person name="Hamamoto H."/>
            <person name="Osada H."/>
            <person name="Takahashi S."/>
        </authorList>
    </citation>
    <scope>NUCLEOTIDE SEQUENCE [LARGE SCALE GENOMIC DNA]</scope>
    <source>
        <strain evidence="1 2">SN-593</strain>
    </source>
</reference>
<organism evidence="1 2">
    <name type="scientific">Actinacidiphila reveromycinica</name>
    <dbReference type="NCBI Taxonomy" id="659352"/>
    <lineage>
        <taxon>Bacteria</taxon>
        <taxon>Bacillati</taxon>
        <taxon>Actinomycetota</taxon>
        <taxon>Actinomycetes</taxon>
        <taxon>Kitasatosporales</taxon>
        <taxon>Streptomycetaceae</taxon>
        <taxon>Actinacidiphila</taxon>
    </lineage>
</organism>
<dbReference type="EMBL" id="AP018365">
    <property type="protein sequence ID" value="BBA98123.1"/>
    <property type="molecule type" value="Genomic_DNA"/>
</dbReference>
<dbReference type="InterPro" id="IPR023983">
    <property type="entry name" value="DNA_S_mod_dnd_assoc_4"/>
</dbReference>
<protein>
    <recommendedName>
        <fullName evidence="3">DNA phosphorothioation-associated protein 4</fullName>
    </recommendedName>
</protein>
<reference evidence="1 2" key="1">
    <citation type="journal article" date="2010" name="J. Bacteriol.">
        <title>Biochemical characterization of a novel indole prenyltransferase from Streptomyces sp. SN-593.</title>
        <authorList>
            <person name="Takahashi S."/>
            <person name="Takagi H."/>
            <person name="Toyoda A."/>
            <person name="Uramoto M."/>
            <person name="Nogawa T."/>
            <person name="Ueki M."/>
            <person name="Sakaki Y."/>
            <person name="Osada H."/>
        </authorList>
    </citation>
    <scope>NUCLEOTIDE SEQUENCE [LARGE SCALE GENOMIC DNA]</scope>
    <source>
        <strain evidence="1 2">SN-593</strain>
    </source>
</reference>
<proteinExistence type="predicted"/>
<accession>A0A7U3USX3</accession>
<evidence type="ECO:0008006" key="3">
    <source>
        <dbReference type="Google" id="ProtNLM"/>
    </source>
</evidence>
<dbReference type="KEGG" id="arev:RVR_4186"/>
<reference evidence="1 2" key="3">
    <citation type="journal article" date="2011" name="Nat. Chem. Biol.">
        <title>Reveromycin A biosynthesis uses RevG and RevJ for stereospecific spiroacetal formation.</title>
        <authorList>
            <person name="Takahashi S."/>
            <person name="Toyoda A."/>
            <person name="Sekiyama Y."/>
            <person name="Takagi H."/>
            <person name="Nogawa T."/>
            <person name="Uramoto M."/>
            <person name="Suzuki R."/>
            <person name="Koshino H."/>
            <person name="Kumano T."/>
            <person name="Panthee S."/>
            <person name="Dairi T."/>
            <person name="Ishikawa J."/>
            <person name="Ikeda H."/>
            <person name="Sakaki Y."/>
            <person name="Osada H."/>
        </authorList>
    </citation>
    <scope>NUCLEOTIDE SEQUENCE [LARGE SCALE GENOMIC DNA]</scope>
    <source>
        <strain evidence="1 2">SN-593</strain>
    </source>
</reference>
<name>A0A7U3USX3_9ACTN</name>
<dbReference type="AlphaFoldDB" id="A0A7U3USX3"/>
<sequence length="158" mass="17970">MAYTDRFRRPKEHEELLGKLTDRKTGTFATMVEAMMFAALLGRRRGERKPFEHADEPIRLALMESRDYGEVLLDMLGAVECPDDPKILSADRQPDRVLIFEEYANAGLSHLQTLMHRQSDQDLDTIISNLVLEGLKTPPLEDENDDVGDILASADLNW</sequence>